<sequence length="173" mass="19899">MTTIDAPRTTPTIHTLAQIFSEIERQVPGAPWVPLGNFQMDFFRNYSEHQASLLADPIQEQPHKPGPEATEQERELYQWAVFCAASAEYLAHTYGLEVPTWANDPAYSCLDDAWYFAPMAYEVESVKEREIATTPVEFARRNIFCGAKIHVDKHAEAQKFIERKRLKRLRKTA</sequence>
<dbReference type="RefSeq" id="WP_149403681.1">
    <property type="nucleotide sequence ID" value="NZ_BIXY01000084.1"/>
</dbReference>
<proteinExistence type="predicted"/>
<dbReference type="AlphaFoldDB" id="A0A5A5THM7"/>
<dbReference type="OrthoDB" id="2614981at2"/>
<comment type="caution">
    <text evidence="1">The sequence shown here is derived from an EMBL/GenBank/DDBJ whole genome shotgun (WGS) entry which is preliminary data.</text>
</comment>
<name>A0A5A5THM7_9CHLR</name>
<dbReference type="Proteomes" id="UP000322530">
    <property type="component" value="Unassembled WGS sequence"/>
</dbReference>
<organism evidence="1 2">
    <name type="scientific">Dictyobacter arantiisoli</name>
    <dbReference type="NCBI Taxonomy" id="2014874"/>
    <lineage>
        <taxon>Bacteria</taxon>
        <taxon>Bacillati</taxon>
        <taxon>Chloroflexota</taxon>
        <taxon>Ktedonobacteria</taxon>
        <taxon>Ktedonobacterales</taxon>
        <taxon>Dictyobacteraceae</taxon>
        <taxon>Dictyobacter</taxon>
    </lineage>
</organism>
<accession>A0A5A5THM7</accession>
<dbReference type="EMBL" id="BIXY01000084">
    <property type="protein sequence ID" value="GCF10812.1"/>
    <property type="molecule type" value="Genomic_DNA"/>
</dbReference>
<gene>
    <name evidence="1" type="ORF">KDI_43760</name>
</gene>
<reference evidence="1 2" key="1">
    <citation type="submission" date="2019-01" db="EMBL/GenBank/DDBJ databases">
        <title>Draft genome sequence of Dictyobacter sp. Uno17.</title>
        <authorList>
            <person name="Wang C.M."/>
            <person name="Zheng Y."/>
            <person name="Sakai Y."/>
            <person name="Abe K."/>
            <person name="Yokota A."/>
            <person name="Yabe S."/>
        </authorList>
    </citation>
    <scope>NUCLEOTIDE SEQUENCE [LARGE SCALE GENOMIC DNA]</scope>
    <source>
        <strain evidence="1 2">Uno17</strain>
    </source>
</reference>
<evidence type="ECO:0000313" key="2">
    <source>
        <dbReference type="Proteomes" id="UP000322530"/>
    </source>
</evidence>
<evidence type="ECO:0000313" key="1">
    <source>
        <dbReference type="EMBL" id="GCF10812.1"/>
    </source>
</evidence>
<protein>
    <submittedName>
        <fullName evidence="1">Uncharacterized protein</fullName>
    </submittedName>
</protein>
<keyword evidence="2" id="KW-1185">Reference proteome</keyword>